<evidence type="ECO:0000313" key="4">
    <source>
        <dbReference type="Proteomes" id="UP000054359"/>
    </source>
</evidence>
<dbReference type="Pfam" id="PF05694">
    <property type="entry name" value="SBP56"/>
    <property type="match status" value="1"/>
</dbReference>
<dbReference type="STRING" id="407821.A0A087TBU5"/>
<dbReference type="EMBL" id="KK114501">
    <property type="protein sequence ID" value="KFM62584.1"/>
    <property type="molecule type" value="Genomic_DNA"/>
</dbReference>
<keyword evidence="4" id="KW-1185">Reference proteome</keyword>
<dbReference type="Proteomes" id="UP000054359">
    <property type="component" value="Unassembled WGS sequence"/>
</dbReference>
<dbReference type="OrthoDB" id="10252446at2759"/>
<proteinExistence type="inferred from homology"/>
<reference evidence="3 4" key="1">
    <citation type="submission" date="2013-11" db="EMBL/GenBank/DDBJ databases">
        <title>Genome sequencing of Stegodyphus mimosarum.</title>
        <authorList>
            <person name="Bechsgaard J."/>
        </authorList>
    </citation>
    <scope>NUCLEOTIDE SEQUENCE [LARGE SCALE GENOMIC DNA]</scope>
</reference>
<organism evidence="3 4">
    <name type="scientific">Stegodyphus mimosarum</name>
    <name type="common">African social velvet spider</name>
    <dbReference type="NCBI Taxonomy" id="407821"/>
    <lineage>
        <taxon>Eukaryota</taxon>
        <taxon>Metazoa</taxon>
        <taxon>Ecdysozoa</taxon>
        <taxon>Arthropoda</taxon>
        <taxon>Chelicerata</taxon>
        <taxon>Arachnida</taxon>
        <taxon>Araneae</taxon>
        <taxon>Araneomorphae</taxon>
        <taxon>Entelegynae</taxon>
        <taxon>Eresoidea</taxon>
        <taxon>Eresidae</taxon>
        <taxon>Stegodyphus</taxon>
    </lineage>
</organism>
<dbReference type="GO" id="GO:0008430">
    <property type="term" value="F:selenium binding"/>
    <property type="evidence" value="ECO:0007669"/>
    <property type="project" value="InterPro"/>
</dbReference>
<dbReference type="OMA" id="ANWDKKG"/>
<evidence type="ECO:0000256" key="1">
    <source>
        <dbReference type="ARBA" id="ARBA00005606"/>
    </source>
</evidence>
<dbReference type="PANTHER" id="PTHR23300">
    <property type="entry name" value="METHANETHIOL OXIDASE"/>
    <property type="match status" value="1"/>
</dbReference>
<gene>
    <name evidence="3" type="ORF">X975_04346</name>
</gene>
<evidence type="ECO:0000256" key="2">
    <source>
        <dbReference type="ARBA" id="ARBA00023266"/>
    </source>
</evidence>
<sequence>MAASEACTQHIGYKSPLAAYNEGPREKLIYVTCISTKWQITQKPDLLATVDVDSESKTYSQIIHRLEVPNLGDELHHMGWNACSSCRDCSVRRNRLIVPGLNSDRIHIIDTETDPRAPHIDKVIEPNELHEKAEAGAPHTVHCVPWGDIMISCMGDEHGNAKGTFVLLEQGTFNVKGTWEAEGDAAEYNYDYWYQPRHNIMVSTEWAAPKTFRKGFNLEDVQNGLYGHSITFWNWRERKPFQRLDLGENGQIPLEVRFLHNPEASVGFVGCALSSTVFRFHQDENKSWAAECVAKIPPKKVKNWIRPDMPGLITDILISLDDRYLYISNWLHGDIRQYDISDTENPRCVGQIFLGGSICSDGKVEVVEDSELKEQPKRPTVKGVPIRGGPQMLQLSLDGKRLYVTNSLFQAWDTQFYPENIEE</sequence>
<dbReference type="PANTHER" id="PTHR23300:SF0">
    <property type="entry name" value="METHANETHIOL OXIDASE"/>
    <property type="match status" value="1"/>
</dbReference>
<protein>
    <submittedName>
        <fullName evidence="3">Selenium-binding protein 1</fullName>
    </submittedName>
</protein>
<feature type="non-terminal residue" evidence="3">
    <location>
        <position position="423"/>
    </location>
</feature>
<keyword evidence="2" id="KW-0711">Selenium</keyword>
<evidence type="ECO:0000313" key="3">
    <source>
        <dbReference type="EMBL" id="KFM62584.1"/>
    </source>
</evidence>
<name>A0A087TBU5_STEMI</name>
<comment type="similarity">
    <text evidence="1">Belongs to the selenium-binding protein family.</text>
</comment>
<accession>A0A087TBU5</accession>
<dbReference type="InterPro" id="IPR008826">
    <property type="entry name" value="Se-bd"/>
</dbReference>
<dbReference type="SUPFAM" id="SSF75011">
    <property type="entry name" value="3-carboxy-cis,cis-mucoante lactonizing enzyme"/>
    <property type="match status" value="1"/>
</dbReference>
<dbReference type="AlphaFoldDB" id="A0A087TBU5"/>